<dbReference type="Proteomes" id="UP000680670">
    <property type="component" value="Unassembled WGS sequence"/>
</dbReference>
<dbReference type="EMBL" id="BORJ01000002">
    <property type="protein sequence ID" value="GIN95297.1"/>
    <property type="molecule type" value="Genomic_DNA"/>
</dbReference>
<proteinExistence type="predicted"/>
<feature type="transmembrane region" description="Helical" evidence="1">
    <location>
        <begin position="272"/>
        <end position="289"/>
    </location>
</feature>
<sequence length="397" mass="44349">MVQLWLLEFAKGVGKFFLNPVLYFSILLVIAAGFMRIRRERADFNIRVHDQFHELKHLLPAGLLAGGILSVITILSGFTITLDMLAFIAIATIVLGAVGNARLLSPAFTLGLPILFVFTITFFNISVPYTDSLIENSLFLSGISVMLGVLLFTEGALMLKNGLKDVSPKLRTSRRGLTIGALQIKRVWLIPIFFFLPAGPLTVPFDWWPLIHLGTESYSLILVPFALGFQNQVQSSLPSQAVERMGKQTILLAVLVLAASAVGFYYPTYVPPFVVGMAILGRLLILYRHRVRENNTLYYFTPRNNGVMVLDIILGTPASKMELKTGEIIKTCNNVAVSNKEELYKALLKNRTYCKLEVLDVNGEIRFEQCALYEGDHHELGILFVEKRSIHKQGRAM</sequence>
<dbReference type="AlphaFoldDB" id="A0A429XCS5"/>
<organism evidence="3 4">
    <name type="scientific">Siminovitchia terrae</name>
    <name type="common">Bacillus terrae</name>
    <dbReference type="NCBI Taxonomy" id="1914933"/>
    <lineage>
        <taxon>Bacteria</taxon>
        <taxon>Bacillati</taxon>
        <taxon>Bacillota</taxon>
        <taxon>Bacilli</taxon>
        <taxon>Bacillales</taxon>
        <taxon>Bacillaceae</taxon>
        <taxon>Siminovitchia</taxon>
    </lineage>
</organism>
<dbReference type="InterPro" id="IPR036034">
    <property type="entry name" value="PDZ_sf"/>
</dbReference>
<protein>
    <submittedName>
        <fullName evidence="2">Membrane protein</fullName>
    </submittedName>
    <submittedName>
        <fullName evidence="3">PDZ domain-containing protein</fullName>
    </submittedName>
</protein>
<feature type="transmembrane region" description="Helical" evidence="1">
    <location>
        <begin position="108"/>
        <end position="127"/>
    </location>
</feature>
<feature type="transmembrane region" description="Helical" evidence="1">
    <location>
        <begin position="20"/>
        <end position="37"/>
    </location>
</feature>
<evidence type="ECO:0000313" key="5">
    <source>
        <dbReference type="Proteomes" id="UP000680670"/>
    </source>
</evidence>
<evidence type="ECO:0000313" key="2">
    <source>
        <dbReference type="EMBL" id="GIN95297.1"/>
    </source>
</evidence>
<gene>
    <name evidence="3" type="ORF">D5F11_004280</name>
    <name evidence="2" type="ORF">J6TS1_11670</name>
</gene>
<evidence type="ECO:0000313" key="4">
    <source>
        <dbReference type="Proteomes" id="UP000287296"/>
    </source>
</evidence>
<reference evidence="3 4" key="1">
    <citation type="submission" date="2018-12" db="EMBL/GenBank/DDBJ databases">
        <authorList>
            <person name="Sun L."/>
            <person name="Chen Z."/>
        </authorList>
    </citation>
    <scope>NUCLEOTIDE SEQUENCE [LARGE SCALE GENOMIC DNA]</scope>
    <source>
        <strain evidence="3 4">LMG 29736</strain>
    </source>
</reference>
<feature type="transmembrane region" description="Helical" evidence="1">
    <location>
        <begin position="139"/>
        <end position="159"/>
    </location>
</feature>
<keyword evidence="5" id="KW-1185">Reference proteome</keyword>
<feature type="transmembrane region" description="Helical" evidence="1">
    <location>
        <begin position="179"/>
        <end position="198"/>
    </location>
</feature>
<dbReference type="Proteomes" id="UP000287296">
    <property type="component" value="Unassembled WGS sequence"/>
</dbReference>
<dbReference type="RefSeq" id="WP_120116054.1">
    <property type="nucleotide sequence ID" value="NZ_BORI01000001.1"/>
</dbReference>
<accession>A0A429XCS5</accession>
<reference evidence="2 5" key="2">
    <citation type="submission" date="2021-03" db="EMBL/GenBank/DDBJ databases">
        <title>Antimicrobial resistance genes in bacteria isolated from Japanese honey, and their potential for conferring macrolide and lincosamide resistance in the American foulbrood pathogen Paenibacillus larvae.</title>
        <authorList>
            <person name="Okamoto M."/>
            <person name="Kumagai M."/>
            <person name="Kanamori H."/>
            <person name="Takamatsu D."/>
        </authorList>
    </citation>
    <scope>NUCLEOTIDE SEQUENCE [LARGE SCALE GENOMIC DNA]</scope>
    <source>
        <strain evidence="2 5">J6TS1</strain>
    </source>
</reference>
<dbReference type="EMBL" id="QYTW02000002">
    <property type="protein sequence ID" value="RST61264.1"/>
    <property type="molecule type" value="Genomic_DNA"/>
</dbReference>
<dbReference type="OrthoDB" id="198399at2"/>
<evidence type="ECO:0000256" key="1">
    <source>
        <dbReference type="SAM" id="Phobius"/>
    </source>
</evidence>
<evidence type="ECO:0000313" key="3">
    <source>
        <dbReference type="EMBL" id="RST61264.1"/>
    </source>
</evidence>
<keyword evidence="1" id="KW-0812">Transmembrane</keyword>
<keyword evidence="1" id="KW-1133">Transmembrane helix</keyword>
<name>A0A429XCS5_SIMTE</name>
<feature type="transmembrane region" description="Helical" evidence="1">
    <location>
        <begin position="84"/>
        <end position="101"/>
    </location>
</feature>
<feature type="transmembrane region" description="Helical" evidence="1">
    <location>
        <begin position="58"/>
        <end position="78"/>
    </location>
</feature>
<dbReference type="Gene3D" id="2.30.42.10">
    <property type="match status" value="1"/>
</dbReference>
<keyword evidence="1" id="KW-0472">Membrane</keyword>
<comment type="caution">
    <text evidence="3">The sequence shown here is derived from an EMBL/GenBank/DDBJ whole genome shotgun (WGS) entry which is preliminary data.</text>
</comment>
<dbReference type="SUPFAM" id="SSF50156">
    <property type="entry name" value="PDZ domain-like"/>
    <property type="match status" value="1"/>
</dbReference>